<evidence type="ECO:0000259" key="7">
    <source>
        <dbReference type="Pfam" id="PF03007"/>
    </source>
</evidence>
<keyword evidence="5" id="KW-0012">Acyltransferase</keyword>
<evidence type="ECO:0000256" key="5">
    <source>
        <dbReference type="ARBA" id="ARBA00023315"/>
    </source>
</evidence>
<organism evidence="8 9">
    <name type="scientific">Rubroshorea leprosula</name>
    <dbReference type="NCBI Taxonomy" id="152421"/>
    <lineage>
        <taxon>Eukaryota</taxon>
        <taxon>Viridiplantae</taxon>
        <taxon>Streptophyta</taxon>
        <taxon>Embryophyta</taxon>
        <taxon>Tracheophyta</taxon>
        <taxon>Spermatophyta</taxon>
        <taxon>Magnoliopsida</taxon>
        <taxon>eudicotyledons</taxon>
        <taxon>Gunneridae</taxon>
        <taxon>Pentapetalae</taxon>
        <taxon>rosids</taxon>
        <taxon>malvids</taxon>
        <taxon>Malvales</taxon>
        <taxon>Dipterocarpaceae</taxon>
        <taxon>Rubroshorea</taxon>
    </lineage>
</organism>
<evidence type="ECO:0000313" key="9">
    <source>
        <dbReference type="Proteomes" id="UP001054252"/>
    </source>
</evidence>
<keyword evidence="9" id="KW-1185">Reference proteome</keyword>
<evidence type="ECO:0000313" key="8">
    <source>
        <dbReference type="EMBL" id="GKU93149.1"/>
    </source>
</evidence>
<evidence type="ECO:0000256" key="6">
    <source>
        <dbReference type="ARBA" id="ARBA00048109"/>
    </source>
</evidence>
<dbReference type="PANTHER" id="PTHR31650">
    <property type="entry name" value="O-ACYLTRANSFERASE (WSD1-LIKE) FAMILY PROTEIN"/>
    <property type="match status" value="1"/>
</dbReference>
<feature type="domain" description="O-acyltransferase WSD1-like N-terminal" evidence="7">
    <location>
        <begin position="62"/>
        <end position="166"/>
    </location>
</feature>
<comment type="caution">
    <text evidence="8">The sequence shown here is derived from an EMBL/GenBank/DDBJ whole genome shotgun (WGS) entry which is preliminary data.</text>
</comment>
<evidence type="ECO:0000256" key="1">
    <source>
        <dbReference type="ARBA" id="ARBA00004771"/>
    </source>
</evidence>
<dbReference type="InterPro" id="IPR004255">
    <property type="entry name" value="O-acyltransferase_WSD1_N"/>
</dbReference>
<accession>A0AAV5I641</accession>
<reference evidence="8 9" key="1">
    <citation type="journal article" date="2021" name="Commun. Biol.">
        <title>The genome of Shorea leprosula (Dipterocarpaceae) highlights the ecological relevance of drought in aseasonal tropical rainforests.</title>
        <authorList>
            <person name="Ng K.K.S."/>
            <person name="Kobayashi M.J."/>
            <person name="Fawcett J.A."/>
            <person name="Hatakeyama M."/>
            <person name="Paape T."/>
            <person name="Ng C.H."/>
            <person name="Ang C.C."/>
            <person name="Tnah L.H."/>
            <person name="Lee C.T."/>
            <person name="Nishiyama T."/>
            <person name="Sese J."/>
            <person name="O'Brien M.J."/>
            <person name="Copetti D."/>
            <person name="Mohd Noor M.I."/>
            <person name="Ong R.C."/>
            <person name="Putra M."/>
            <person name="Sireger I.Z."/>
            <person name="Indrioko S."/>
            <person name="Kosugi Y."/>
            <person name="Izuno A."/>
            <person name="Isagi Y."/>
            <person name="Lee S.L."/>
            <person name="Shimizu K.K."/>
        </authorList>
    </citation>
    <scope>NUCLEOTIDE SEQUENCE [LARGE SCALE GENOMIC DNA]</scope>
    <source>
        <strain evidence="8">214</strain>
    </source>
</reference>
<comment type="pathway">
    <text evidence="1">Glycerolipid metabolism; triacylglycerol biosynthesis.</text>
</comment>
<dbReference type="GO" id="GO:0019432">
    <property type="term" value="P:triglyceride biosynthetic process"/>
    <property type="evidence" value="ECO:0007669"/>
    <property type="project" value="TreeGrafter"/>
</dbReference>
<protein>
    <recommendedName>
        <fullName evidence="3">diacylglycerol O-acyltransferase</fullName>
        <ecNumber evidence="3">2.3.1.20</ecNumber>
    </recommendedName>
</protein>
<dbReference type="EMBL" id="BPVZ01000006">
    <property type="protein sequence ID" value="GKU93149.1"/>
    <property type="molecule type" value="Genomic_DNA"/>
</dbReference>
<proteinExistence type="predicted"/>
<keyword evidence="4" id="KW-0808">Transferase</keyword>
<dbReference type="GO" id="GO:0005886">
    <property type="term" value="C:plasma membrane"/>
    <property type="evidence" value="ECO:0007669"/>
    <property type="project" value="TreeGrafter"/>
</dbReference>
<dbReference type="GO" id="GO:0004144">
    <property type="term" value="F:diacylglycerol O-acyltransferase activity"/>
    <property type="evidence" value="ECO:0007669"/>
    <property type="project" value="UniProtKB-EC"/>
</dbReference>
<dbReference type="InterPro" id="IPR045034">
    <property type="entry name" value="O-acyltransferase_WSD1-like"/>
</dbReference>
<dbReference type="PANTHER" id="PTHR31650:SF34">
    <property type="entry name" value="O-ACYLTRANSFERASE WSD1-LIKE ISOFORM X1"/>
    <property type="match status" value="1"/>
</dbReference>
<dbReference type="Proteomes" id="UP001054252">
    <property type="component" value="Unassembled WGS sequence"/>
</dbReference>
<dbReference type="Pfam" id="PF03007">
    <property type="entry name" value="WS_DGAT_cat"/>
    <property type="match status" value="1"/>
</dbReference>
<evidence type="ECO:0000256" key="4">
    <source>
        <dbReference type="ARBA" id="ARBA00022679"/>
    </source>
</evidence>
<evidence type="ECO:0000256" key="2">
    <source>
        <dbReference type="ARBA" id="ARBA00005189"/>
    </source>
</evidence>
<comment type="pathway">
    <text evidence="2">Lipid metabolism.</text>
</comment>
<comment type="catalytic activity">
    <reaction evidence="6">
        <text>an acyl-CoA + a 1,2-diacyl-sn-glycerol = a triacyl-sn-glycerol + CoA</text>
        <dbReference type="Rhea" id="RHEA:10868"/>
        <dbReference type="ChEBI" id="CHEBI:17815"/>
        <dbReference type="ChEBI" id="CHEBI:57287"/>
        <dbReference type="ChEBI" id="CHEBI:58342"/>
        <dbReference type="ChEBI" id="CHEBI:64615"/>
        <dbReference type="EC" id="2.3.1.20"/>
    </reaction>
</comment>
<dbReference type="AlphaFoldDB" id="A0AAV5I641"/>
<dbReference type="EC" id="2.3.1.20" evidence="3"/>
<sequence>MSLYELGPESEPLSLTGVYFNSSALSICILGILESAVPINDTLTMTLLQDALLPINTRFSSVKVRSSNGAMRWKKVDVKLKDHVKIPVYPAGLSLQSYDNYLTDYLSILAMEQLPQNRPLWEIHIIKYPTTHAAGNLVFELHHALGDGFSLMGALLSCLQRADDPSRPLIFSFTGGSGLFWA</sequence>
<name>A0AAV5I641_9ROSI</name>
<gene>
    <name evidence="8" type="ORF">SLEP1_g6773</name>
</gene>
<evidence type="ECO:0000256" key="3">
    <source>
        <dbReference type="ARBA" id="ARBA00013244"/>
    </source>
</evidence>